<reference evidence="7" key="1">
    <citation type="submission" date="2015-04" db="UniProtKB">
        <authorList>
            <consortium name="EnsemblPlants"/>
        </authorList>
    </citation>
    <scope>IDENTIFICATION</scope>
</reference>
<evidence type="ECO:0000256" key="3">
    <source>
        <dbReference type="ARBA" id="ARBA00022821"/>
    </source>
</evidence>
<dbReference type="PANTHER" id="PTHR36766:SF40">
    <property type="entry name" value="DISEASE RESISTANCE PROTEIN RGA3"/>
    <property type="match status" value="1"/>
</dbReference>
<protein>
    <submittedName>
        <fullName evidence="7">Uncharacterized protein</fullName>
    </submittedName>
</protein>
<dbReference type="Proteomes" id="UP000026961">
    <property type="component" value="Chromosome 2"/>
</dbReference>
<keyword evidence="1" id="KW-0433">Leucine-rich repeat</keyword>
<dbReference type="AlphaFoldDB" id="A0A0D9YQI1"/>
<dbReference type="InterPro" id="IPR036388">
    <property type="entry name" value="WH-like_DNA-bd_sf"/>
</dbReference>
<evidence type="ECO:0000313" key="7">
    <source>
        <dbReference type="EnsemblPlants" id="OGLUM02G12220.8"/>
    </source>
</evidence>
<dbReference type="InterPro" id="IPR027417">
    <property type="entry name" value="P-loop_NTPase"/>
</dbReference>
<dbReference type="InterPro" id="IPR056789">
    <property type="entry name" value="LRR_R13L1-DRL21"/>
</dbReference>
<feature type="domain" description="Disease resistance protein winged helix" evidence="5">
    <location>
        <begin position="154"/>
        <end position="218"/>
    </location>
</feature>
<dbReference type="SUPFAM" id="SSF52058">
    <property type="entry name" value="L domain-like"/>
    <property type="match status" value="2"/>
</dbReference>
<dbReference type="InterPro" id="IPR032675">
    <property type="entry name" value="LRR_dom_sf"/>
</dbReference>
<dbReference type="Gramene" id="OGLUM02G12220.8">
    <property type="protein sequence ID" value="OGLUM02G12220.8"/>
    <property type="gene ID" value="OGLUM02G12220"/>
</dbReference>
<evidence type="ECO:0000259" key="4">
    <source>
        <dbReference type="Pfam" id="PF00931"/>
    </source>
</evidence>
<keyword evidence="3" id="KW-0611">Plant defense</keyword>
<dbReference type="SUPFAM" id="SSF52540">
    <property type="entry name" value="P-loop containing nucleoside triphosphate hydrolases"/>
    <property type="match status" value="1"/>
</dbReference>
<evidence type="ECO:0000259" key="5">
    <source>
        <dbReference type="Pfam" id="PF23559"/>
    </source>
</evidence>
<dbReference type="InterPro" id="IPR058922">
    <property type="entry name" value="WHD_DRP"/>
</dbReference>
<dbReference type="PANTHER" id="PTHR36766">
    <property type="entry name" value="PLANT BROAD-SPECTRUM MILDEW RESISTANCE PROTEIN RPW8"/>
    <property type="match status" value="1"/>
</dbReference>
<feature type="domain" description="R13L1/DRL21-like LRR repeat region" evidence="6">
    <location>
        <begin position="402"/>
        <end position="525"/>
    </location>
</feature>
<dbReference type="Gene3D" id="3.80.10.10">
    <property type="entry name" value="Ribonuclease Inhibitor"/>
    <property type="match status" value="3"/>
</dbReference>
<reference evidence="7" key="2">
    <citation type="submission" date="2018-05" db="EMBL/GenBank/DDBJ databases">
        <title>OgluRS3 (Oryza glumaepatula Reference Sequence Version 3).</title>
        <authorList>
            <person name="Zhang J."/>
            <person name="Kudrna D."/>
            <person name="Lee S."/>
            <person name="Talag J."/>
            <person name="Welchert J."/>
            <person name="Wing R.A."/>
        </authorList>
    </citation>
    <scope>NUCLEOTIDE SEQUENCE [LARGE SCALE GENOMIC DNA]</scope>
</reference>
<proteinExistence type="predicted"/>
<dbReference type="GO" id="GO:0043531">
    <property type="term" value="F:ADP binding"/>
    <property type="evidence" value="ECO:0007669"/>
    <property type="project" value="InterPro"/>
</dbReference>
<dbReference type="Pfam" id="PF23559">
    <property type="entry name" value="WHD_DRP"/>
    <property type="match status" value="1"/>
</dbReference>
<dbReference type="FunFam" id="1.10.10.10:FF:000322">
    <property type="entry name" value="Probable disease resistance protein At1g63360"/>
    <property type="match status" value="1"/>
</dbReference>
<keyword evidence="8" id="KW-1185">Reference proteome</keyword>
<dbReference type="Pfam" id="PF25019">
    <property type="entry name" value="LRR_R13L1-DRL21"/>
    <property type="match status" value="1"/>
</dbReference>
<dbReference type="InterPro" id="IPR042197">
    <property type="entry name" value="Apaf_helical"/>
</dbReference>
<dbReference type="STRING" id="40148.A0A0D9YQI1"/>
<evidence type="ECO:0000259" key="6">
    <source>
        <dbReference type="Pfam" id="PF25019"/>
    </source>
</evidence>
<dbReference type="EnsemblPlants" id="OGLUM02G12220.8">
    <property type="protein sequence ID" value="OGLUM02G12220.8"/>
    <property type="gene ID" value="OGLUM02G12220"/>
</dbReference>
<feature type="domain" description="NB-ARC" evidence="4">
    <location>
        <begin position="3"/>
        <end position="67"/>
    </location>
</feature>
<dbReference type="eggNOG" id="KOG4658">
    <property type="taxonomic scope" value="Eukaryota"/>
</dbReference>
<sequence>MWDDALSANKQWWERFCAPFRNGLQGSMMLVTTRSSQVAHGVGTVEHFTLDGLKDDVFWDFFKLCAFGSLSSNNDPELEQIGRSILPKLKGSPLAAQTLGRLLSTSFQTSYWNSILNSELWGLPQEISDILPALQLSYIYLPFHLKRCFSFCAVYPKDYKFEKSILSEIWVAEGFVKREGDIPIVDTGCQYFEDLVSRSFFQKVRGTYVIHDLMHDMAQLVSKHECFTIEDLSDFQKVPRNVRHLMILDSRNFDCSNLLSLCEHTKLRTLLCEKSLISNITLASVMNRWCSELRHIRVFSCASLKEIPISIGNLKHLRYLRISKRCPFNCLPPEICWLCNLQFLYATKCEIESLPTDFSKLINLQIYESMGFVYNRMKKLELVGDINLYPSTAGCNTNVRLMKNMNQFFGDFEIDYLQGLSEDLAAEIDLKNKKDLGRLTLKWYDSQEHSKIVFQLLQPPTNLKYLKVFGYGGEYFPCWYNNSTISVFPSLTDLEISYCKNLSSLDHFLQVDYMPALQRISITDCEKVAPLPAERKPVSANLKKLELHNSGIIVSNIECCSLTSLSFKCVHVTAIPIQLLSGNLPSLQKLNIIECESLTFIGESYPLNGAFSFLTVLIIEHCHRLPTLDGLLKKEHLPAIEIINIYSCTGLLSLPGERFGSFTCLSDLRISHCPNINWQSGLVLPSYLKRLSLNNCGNFSAWFPNCLGSLTCLVELTMIKCHGIESFPNQMWRSNLASLKELHIADCPDLVSIGAVKPISKIKTVYIYGCQKLTAVKQPFTRRGRYLGTCNPNHQFPSIQRVRRNRTGGTAHVIV</sequence>
<dbReference type="Gramene" id="OGLUM02G12220.7">
    <property type="protein sequence ID" value="OGLUM02G12220.7"/>
    <property type="gene ID" value="OGLUM02G12220"/>
</dbReference>
<dbReference type="GO" id="GO:0042742">
    <property type="term" value="P:defense response to bacterium"/>
    <property type="evidence" value="ECO:0007669"/>
    <property type="project" value="UniProtKB-ARBA"/>
</dbReference>
<dbReference type="EnsemblPlants" id="OGLUM02G12220.7">
    <property type="protein sequence ID" value="OGLUM02G12220.7"/>
    <property type="gene ID" value="OGLUM02G12220"/>
</dbReference>
<evidence type="ECO:0000256" key="2">
    <source>
        <dbReference type="ARBA" id="ARBA00022737"/>
    </source>
</evidence>
<dbReference type="GO" id="GO:0002758">
    <property type="term" value="P:innate immune response-activating signaling pathway"/>
    <property type="evidence" value="ECO:0007669"/>
    <property type="project" value="UniProtKB-ARBA"/>
</dbReference>
<evidence type="ECO:0000256" key="1">
    <source>
        <dbReference type="ARBA" id="ARBA00022614"/>
    </source>
</evidence>
<evidence type="ECO:0000313" key="8">
    <source>
        <dbReference type="Proteomes" id="UP000026961"/>
    </source>
</evidence>
<dbReference type="InterPro" id="IPR002182">
    <property type="entry name" value="NB-ARC"/>
</dbReference>
<name>A0A0D9YQI1_9ORYZ</name>
<dbReference type="Pfam" id="PF00931">
    <property type="entry name" value="NB-ARC"/>
    <property type="match status" value="1"/>
</dbReference>
<organism evidence="7">
    <name type="scientific">Oryza glumipatula</name>
    <dbReference type="NCBI Taxonomy" id="40148"/>
    <lineage>
        <taxon>Eukaryota</taxon>
        <taxon>Viridiplantae</taxon>
        <taxon>Streptophyta</taxon>
        <taxon>Embryophyta</taxon>
        <taxon>Tracheophyta</taxon>
        <taxon>Spermatophyta</taxon>
        <taxon>Magnoliopsida</taxon>
        <taxon>Liliopsida</taxon>
        <taxon>Poales</taxon>
        <taxon>Poaceae</taxon>
        <taxon>BOP clade</taxon>
        <taxon>Oryzoideae</taxon>
        <taxon>Oryzeae</taxon>
        <taxon>Oryzinae</taxon>
        <taxon>Oryza</taxon>
    </lineage>
</organism>
<keyword evidence="2" id="KW-0677">Repeat</keyword>
<dbReference type="Gene3D" id="1.10.10.10">
    <property type="entry name" value="Winged helix-like DNA-binding domain superfamily/Winged helix DNA-binding domain"/>
    <property type="match status" value="1"/>
</dbReference>
<dbReference type="Gene3D" id="1.10.8.430">
    <property type="entry name" value="Helical domain of apoptotic protease-activating factors"/>
    <property type="match status" value="1"/>
</dbReference>
<dbReference type="GO" id="GO:0009626">
    <property type="term" value="P:plant-type hypersensitive response"/>
    <property type="evidence" value="ECO:0007669"/>
    <property type="project" value="UniProtKB-ARBA"/>
</dbReference>
<accession>A0A0D9YQI1</accession>